<sequence>MCLRRNQAQKAAQDQGVKQALKIQQMKVLLQVAKAVKYGKALLMKACFHIKELPHQANIQAAVCLIVAAEEEVEVFARTLTVAEG</sequence>
<dbReference type="Proteomes" id="UP000236291">
    <property type="component" value="Unassembled WGS sequence"/>
</dbReference>
<dbReference type="AlphaFoldDB" id="A0A2K3JMW4"/>
<evidence type="ECO:0000313" key="2">
    <source>
        <dbReference type="Proteomes" id="UP000236291"/>
    </source>
</evidence>
<name>A0A2K3JMW4_TRIPR</name>
<gene>
    <name evidence="1" type="ORF">L195_g048992</name>
</gene>
<protein>
    <submittedName>
        <fullName evidence="1">Uncharacterized protein</fullName>
    </submittedName>
</protein>
<reference evidence="1 2" key="2">
    <citation type="journal article" date="2017" name="Front. Plant Sci.">
        <title>Gene Classification and Mining of Molecular Markers Useful in Red Clover (Trifolium pratense) Breeding.</title>
        <authorList>
            <person name="Istvanek J."/>
            <person name="Dluhosova J."/>
            <person name="Dluhos P."/>
            <person name="Patkova L."/>
            <person name="Nedelnik J."/>
            <person name="Repkova J."/>
        </authorList>
    </citation>
    <scope>NUCLEOTIDE SEQUENCE [LARGE SCALE GENOMIC DNA]</scope>
    <source>
        <strain evidence="2">cv. Tatra</strain>
        <tissue evidence="1">Young leaves</tissue>
    </source>
</reference>
<evidence type="ECO:0000313" key="1">
    <source>
        <dbReference type="EMBL" id="PNX55364.1"/>
    </source>
</evidence>
<organism evidence="1 2">
    <name type="scientific">Trifolium pratense</name>
    <name type="common">Red clover</name>
    <dbReference type="NCBI Taxonomy" id="57577"/>
    <lineage>
        <taxon>Eukaryota</taxon>
        <taxon>Viridiplantae</taxon>
        <taxon>Streptophyta</taxon>
        <taxon>Embryophyta</taxon>
        <taxon>Tracheophyta</taxon>
        <taxon>Spermatophyta</taxon>
        <taxon>Magnoliopsida</taxon>
        <taxon>eudicotyledons</taxon>
        <taxon>Gunneridae</taxon>
        <taxon>Pentapetalae</taxon>
        <taxon>rosids</taxon>
        <taxon>fabids</taxon>
        <taxon>Fabales</taxon>
        <taxon>Fabaceae</taxon>
        <taxon>Papilionoideae</taxon>
        <taxon>50 kb inversion clade</taxon>
        <taxon>NPAAA clade</taxon>
        <taxon>Hologalegina</taxon>
        <taxon>IRL clade</taxon>
        <taxon>Trifolieae</taxon>
        <taxon>Trifolium</taxon>
    </lineage>
</organism>
<comment type="caution">
    <text evidence="1">The sequence shown here is derived from an EMBL/GenBank/DDBJ whole genome shotgun (WGS) entry which is preliminary data.</text>
</comment>
<proteinExistence type="predicted"/>
<dbReference type="EMBL" id="ASHM01071314">
    <property type="protein sequence ID" value="PNX55364.1"/>
    <property type="molecule type" value="Genomic_DNA"/>
</dbReference>
<reference evidence="1 2" key="1">
    <citation type="journal article" date="2014" name="Am. J. Bot.">
        <title>Genome assembly and annotation for red clover (Trifolium pratense; Fabaceae).</title>
        <authorList>
            <person name="Istvanek J."/>
            <person name="Jaros M."/>
            <person name="Krenek A."/>
            <person name="Repkova J."/>
        </authorList>
    </citation>
    <scope>NUCLEOTIDE SEQUENCE [LARGE SCALE GENOMIC DNA]</scope>
    <source>
        <strain evidence="2">cv. Tatra</strain>
        <tissue evidence="1">Young leaves</tissue>
    </source>
</reference>
<accession>A0A2K3JMW4</accession>